<sequence length="108" mass="13043">MREIKIPQLNENATKKKVLIAFAIYRSFIKNKNKTKDRIDYINDMNVALQKLVNKEDKKIIQEYMLREKVNRFRVIRELNISEGSYYRIRNKAFYNFAYVFGIAVEKE</sequence>
<organism evidence="1 2">
    <name type="scientific">Bacillus anthracis</name>
    <name type="common">anthrax bacterium</name>
    <dbReference type="NCBI Taxonomy" id="1392"/>
    <lineage>
        <taxon>Bacteria</taxon>
        <taxon>Bacillati</taxon>
        <taxon>Bacillota</taxon>
        <taxon>Bacilli</taxon>
        <taxon>Bacillales</taxon>
        <taxon>Bacillaceae</taxon>
        <taxon>Bacillus</taxon>
        <taxon>Bacillus cereus group</taxon>
    </lineage>
</organism>
<dbReference type="AlphaFoldDB" id="A0A6L8NUD5"/>
<evidence type="ECO:0000313" key="2">
    <source>
        <dbReference type="Proteomes" id="UP000000594"/>
    </source>
</evidence>
<reference evidence="1 2" key="1">
    <citation type="journal article" date="2009" name="J. Bacteriol.">
        <title>The complete genome sequence of Bacillus anthracis Ames 'Ancestor'.</title>
        <authorList>
            <person name="Ravel J."/>
            <person name="Jiang L."/>
            <person name="Stanley S.T."/>
            <person name="Wilson M.R."/>
            <person name="Decker R.S."/>
            <person name="Read T.D."/>
            <person name="Worsham P."/>
            <person name="Keim P.S."/>
            <person name="Salzberg S.L."/>
            <person name="Fraser-Liggett C.M."/>
            <person name="Rasko D.A."/>
        </authorList>
    </citation>
    <scope>NUCLEOTIDE SEQUENCE [LARGE SCALE GENOMIC DNA]</scope>
    <source>
        <strain evidence="2">Ames ancestor</strain>
    </source>
</reference>
<dbReference type="InterPro" id="IPR010861">
    <property type="entry name" value="DUF1492"/>
</dbReference>
<keyword evidence="2" id="KW-1185">Reference proteome</keyword>
<accession>E9QSS5</accession>
<dbReference type="KEGG" id="banh:HYU01_18610"/>
<dbReference type="Proteomes" id="UP000000594">
    <property type="component" value="Chromosome"/>
</dbReference>
<accession>Q6HV56</accession>
<accession>E9QSS6</accession>
<protein>
    <submittedName>
        <fullName evidence="1">Conserved domain protein</fullName>
    </submittedName>
</protein>
<proteinExistence type="predicted"/>
<dbReference type="PATRIC" id="fig|1392.230.peg.3753"/>
<dbReference type="Pfam" id="PF07374">
    <property type="entry name" value="DUF1492"/>
    <property type="match status" value="1"/>
</dbReference>
<name>A0A6L8NUD5_BACAN</name>
<accession>Q81XV8</accession>
<gene>
    <name evidence="1" type="ordered locus">GBAA_3810</name>
</gene>
<dbReference type="KEGG" id="bar:GBAA_3810"/>
<dbReference type="GeneID" id="45023513"/>
<evidence type="ECO:0000313" key="1">
    <source>
        <dbReference type="EMBL" id="AAT32919.1"/>
    </source>
</evidence>
<accession>A0A2P0HHR8</accession>
<accession>A0A6L8NUD5</accession>
<dbReference type="EMBL" id="AE017334">
    <property type="protein sequence ID" value="AAT32919.1"/>
    <property type="molecule type" value="Genomic_DNA"/>
</dbReference>
<accession>Q6KPC9</accession>
<dbReference type="OrthoDB" id="1797434at2"/>
<dbReference type="OMA" id="MCRILNM"/>
<dbReference type="RefSeq" id="WP_001206929.1">
    <property type="nucleotide sequence ID" value="NZ_AP014833.1"/>
</dbReference>